<dbReference type="EMBL" id="GBXM01106179">
    <property type="protein sequence ID" value="JAH02398.1"/>
    <property type="molecule type" value="Transcribed_RNA"/>
</dbReference>
<evidence type="ECO:0000313" key="2">
    <source>
        <dbReference type="EMBL" id="JAH02398.1"/>
    </source>
</evidence>
<proteinExistence type="predicted"/>
<keyword evidence="1" id="KW-0732">Signal</keyword>
<dbReference type="AlphaFoldDB" id="A0A0E9PEY3"/>
<evidence type="ECO:0000256" key="1">
    <source>
        <dbReference type="SAM" id="SignalP"/>
    </source>
</evidence>
<accession>A0A0E9PEY3</accession>
<reference evidence="2" key="1">
    <citation type="submission" date="2014-11" db="EMBL/GenBank/DDBJ databases">
        <authorList>
            <person name="Amaro Gonzalez C."/>
        </authorList>
    </citation>
    <scope>NUCLEOTIDE SEQUENCE</scope>
</reference>
<protein>
    <recommendedName>
        <fullName evidence="3">Secreted protein</fullName>
    </recommendedName>
</protein>
<name>A0A0E9PEY3_ANGAN</name>
<feature type="chain" id="PRO_5002431264" description="Secreted protein" evidence="1">
    <location>
        <begin position="20"/>
        <end position="64"/>
    </location>
</feature>
<organism evidence="2">
    <name type="scientific">Anguilla anguilla</name>
    <name type="common">European freshwater eel</name>
    <name type="synonym">Muraena anguilla</name>
    <dbReference type="NCBI Taxonomy" id="7936"/>
    <lineage>
        <taxon>Eukaryota</taxon>
        <taxon>Metazoa</taxon>
        <taxon>Chordata</taxon>
        <taxon>Craniata</taxon>
        <taxon>Vertebrata</taxon>
        <taxon>Euteleostomi</taxon>
        <taxon>Actinopterygii</taxon>
        <taxon>Neopterygii</taxon>
        <taxon>Teleostei</taxon>
        <taxon>Anguilliformes</taxon>
        <taxon>Anguillidae</taxon>
        <taxon>Anguilla</taxon>
    </lineage>
</organism>
<reference evidence="2" key="2">
    <citation type="journal article" date="2015" name="Fish Shellfish Immunol.">
        <title>Early steps in the European eel (Anguilla anguilla)-Vibrio vulnificus interaction in the gills: Role of the RtxA13 toxin.</title>
        <authorList>
            <person name="Callol A."/>
            <person name="Pajuelo D."/>
            <person name="Ebbesson L."/>
            <person name="Teles M."/>
            <person name="MacKenzie S."/>
            <person name="Amaro C."/>
        </authorList>
    </citation>
    <scope>NUCLEOTIDE SEQUENCE</scope>
</reference>
<evidence type="ECO:0008006" key="3">
    <source>
        <dbReference type="Google" id="ProtNLM"/>
    </source>
</evidence>
<feature type="signal peptide" evidence="1">
    <location>
        <begin position="1"/>
        <end position="19"/>
    </location>
</feature>
<sequence length="64" mass="6867">MLAACSLLRCLVILQVTSSLTASHAICDCWLSNGIIEILLAFSGITQPNPQLATSWVVIILQIV</sequence>